<keyword evidence="4 7" id="KW-0812">Transmembrane</keyword>
<name>A0A2P8F3B7_9GAMM</name>
<dbReference type="AlphaFoldDB" id="A0A2P8F3B7"/>
<evidence type="ECO:0000256" key="7">
    <source>
        <dbReference type="RuleBase" id="RU363032"/>
    </source>
</evidence>
<dbReference type="InterPro" id="IPR035906">
    <property type="entry name" value="MetI-like_sf"/>
</dbReference>
<feature type="transmembrane region" description="Helical" evidence="7">
    <location>
        <begin position="221"/>
        <end position="238"/>
    </location>
</feature>
<proteinExistence type="inferred from homology"/>
<dbReference type="CDD" id="cd06261">
    <property type="entry name" value="TM_PBP2"/>
    <property type="match status" value="1"/>
</dbReference>
<feature type="transmembrane region" description="Helical" evidence="7">
    <location>
        <begin position="33"/>
        <end position="53"/>
    </location>
</feature>
<dbReference type="EMBL" id="PYGI01000002">
    <property type="protein sequence ID" value="PSL16218.1"/>
    <property type="molecule type" value="Genomic_DNA"/>
</dbReference>
<keyword evidence="3" id="KW-1003">Cell membrane</keyword>
<gene>
    <name evidence="9" type="ORF">CLV44_102141</name>
</gene>
<comment type="caution">
    <text evidence="9">The sequence shown here is derived from an EMBL/GenBank/DDBJ whole genome shotgun (WGS) entry which is preliminary data.</text>
</comment>
<organism evidence="9 10">
    <name type="scientific">Marinobacterium halophilum</name>
    <dbReference type="NCBI Taxonomy" id="267374"/>
    <lineage>
        <taxon>Bacteria</taxon>
        <taxon>Pseudomonadati</taxon>
        <taxon>Pseudomonadota</taxon>
        <taxon>Gammaproteobacteria</taxon>
        <taxon>Oceanospirillales</taxon>
        <taxon>Oceanospirillaceae</taxon>
        <taxon>Marinobacterium</taxon>
    </lineage>
</organism>
<keyword evidence="6 7" id="KW-0472">Membrane</keyword>
<feature type="transmembrane region" description="Helical" evidence="7">
    <location>
        <begin position="156"/>
        <end position="174"/>
    </location>
</feature>
<dbReference type="SUPFAM" id="SSF161098">
    <property type="entry name" value="MetI-like"/>
    <property type="match status" value="1"/>
</dbReference>
<evidence type="ECO:0000256" key="1">
    <source>
        <dbReference type="ARBA" id="ARBA00004651"/>
    </source>
</evidence>
<dbReference type="OrthoDB" id="9805884at2"/>
<feature type="domain" description="ABC transmembrane type-1" evidence="8">
    <location>
        <begin position="96"/>
        <end position="281"/>
    </location>
</feature>
<dbReference type="PROSITE" id="PS50928">
    <property type="entry name" value="ABC_TM1"/>
    <property type="match status" value="1"/>
</dbReference>
<dbReference type="InterPro" id="IPR000515">
    <property type="entry name" value="MetI-like"/>
</dbReference>
<evidence type="ECO:0000256" key="3">
    <source>
        <dbReference type="ARBA" id="ARBA00022475"/>
    </source>
</evidence>
<feature type="transmembrane region" description="Helical" evidence="7">
    <location>
        <begin position="131"/>
        <end position="150"/>
    </location>
</feature>
<dbReference type="InterPro" id="IPR050366">
    <property type="entry name" value="BP-dependent_transpt_permease"/>
</dbReference>
<dbReference type="PANTHER" id="PTHR43386">
    <property type="entry name" value="OLIGOPEPTIDE TRANSPORT SYSTEM PERMEASE PROTEIN APPC"/>
    <property type="match status" value="1"/>
</dbReference>
<evidence type="ECO:0000256" key="5">
    <source>
        <dbReference type="ARBA" id="ARBA00022989"/>
    </source>
</evidence>
<evidence type="ECO:0000313" key="10">
    <source>
        <dbReference type="Proteomes" id="UP000242133"/>
    </source>
</evidence>
<keyword evidence="5 7" id="KW-1133">Transmembrane helix</keyword>
<evidence type="ECO:0000256" key="2">
    <source>
        <dbReference type="ARBA" id="ARBA00022448"/>
    </source>
</evidence>
<dbReference type="GO" id="GO:0055085">
    <property type="term" value="P:transmembrane transport"/>
    <property type="evidence" value="ECO:0007669"/>
    <property type="project" value="InterPro"/>
</dbReference>
<dbReference type="Gene3D" id="1.10.3720.10">
    <property type="entry name" value="MetI-like"/>
    <property type="match status" value="1"/>
</dbReference>
<comment type="subcellular location">
    <subcellularLocation>
        <location evidence="1 7">Cell membrane</location>
        <topology evidence="1 7">Multi-pass membrane protein</topology>
    </subcellularLocation>
</comment>
<dbReference type="Pfam" id="PF00528">
    <property type="entry name" value="BPD_transp_1"/>
    <property type="match status" value="1"/>
</dbReference>
<evidence type="ECO:0000313" key="9">
    <source>
        <dbReference type="EMBL" id="PSL16218.1"/>
    </source>
</evidence>
<feature type="transmembrane region" description="Helical" evidence="7">
    <location>
        <begin position="95"/>
        <end position="119"/>
    </location>
</feature>
<sequence>MTAIPLNMPLTAAAPVSRWRQVWSNLRRSPSGMTGLSILLLHLLMALLAPWLAPHDWTLQNGYQMLQPPSATYWFGTDHMGRDLFSRTLMGGREAITVTLLGTLLAVSWGGLVGMTLGFIGGRIDAWLMRFIDALLAIPWLLFLLLVIALAGQQTWTLVLTLGFFFGIAVVRVVRGATLEYVPRDFVLAARTRGESRFTIVVRELLPNVLDALLVETAMRWAWMLLAFSSLSFLGFGVVPPTPDWGLMIADSRGMISIAPWAVIFPALALSTLIISINLTADALAKAIGLDRAKAPV</sequence>
<reference evidence="9 10" key="1">
    <citation type="submission" date="2018-03" db="EMBL/GenBank/DDBJ databases">
        <title>Genomic Encyclopedia of Archaeal and Bacterial Type Strains, Phase II (KMG-II): from individual species to whole genera.</title>
        <authorList>
            <person name="Goeker M."/>
        </authorList>
    </citation>
    <scope>NUCLEOTIDE SEQUENCE [LARGE SCALE GENOMIC DNA]</scope>
    <source>
        <strain evidence="9 10">DSM 17586</strain>
    </source>
</reference>
<feature type="transmembrane region" description="Helical" evidence="7">
    <location>
        <begin position="258"/>
        <end position="279"/>
    </location>
</feature>
<evidence type="ECO:0000256" key="4">
    <source>
        <dbReference type="ARBA" id="ARBA00022692"/>
    </source>
</evidence>
<dbReference type="Pfam" id="PF12911">
    <property type="entry name" value="OppC_N"/>
    <property type="match status" value="1"/>
</dbReference>
<dbReference type="Proteomes" id="UP000242133">
    <property type="component" value="Unassembled WGS sequence"/>
</dbReference>
<dbReference type="InterPro" id="IPR025966">
    <property type="entry name" value="OppC_N"/>
</dbReference>
<evidence type="ECO:0000259" key="8">
    <source>
        <dbReference type="PROSITE" id="PS50928"/>
    </source>
</evidence>
<dbReference type="GO" id="GO:0005886">
    <property type="term" value="C:plasma membrane"/>
    <property type="evidence" value="ECO:0007669"/>
    <property type="project" value="UniProtKB-SubCell"/>
</dbReference>
<dbReference type="PANTHER" id="PTHR43386:SF1">
    <property type="entry name" value="D,D-DIPEPTIDE TRANSPORT SYSTEM PERMEASE PROTEIN DDPC-RELATED"/>
    <property type="match status" value="1"/>
</dbReference>
<comment type="similarity">
    <text evidence="7">Belongs to the binding-protein-dependent transport system permease family.</text>
</comment>
<protein>
    <submittedName>
        <fullName evidence="9">Peptide/nickel transport system permease protein</fullName>
    </submittedName>
</protein>
<evidence type="ECO:0000256" key="6">
    <source>
        <dbReference type="ARBA" id="ARBA00023136"/>
    </source>
</evidence>
<dbReference type="RefSeq" id="WP_106590435.1">
    <property type="nucleotide sequence ID" value="NZ_PYGI01000002.1"/>
</dbReference>
<keyword evidence="10" id="KW-1185">Reference proteome</keyword>
<accession>A0A2P8F3B7</accession>
<keyword evidence="2 7" id="KW-0813">Transport</keyword>